<gene>
    <name evidence="1" type="ORF">Vadar_019622</name>
</gene>
<sequence>MGGKLVLLTFASVEDMTSMLEEAGLCWLRNWFEDVKRWSPNLKLDNKRADCVNKDRGFRSSVVEDSEDYECAHEKGEDVDVSGIKEDTFAIANKDDQAKLSNPLGINQISESSIHVEEYKEASQAEGNTFKDVAGTVFPTFSGKDVVSACDETPSCVDIQDVEVDPLLSRPPLFASDDSISVSNGMALPNLHFLGKFFNKLPLSGGVVAGVLAKAGHKVLVLEKGSYSGRTKLSLLEGPTMDQMYMGNGLLATEDMGAVILAGATVGGGSTVNWSASIQLADCHRNSLLKDISIDWIRKSSSSSFT</sequence>
<organism evidence="1 2">
    <name type="scientific">Vaccinium darrowii</name>
    <dbReference type="NCBI Taxonomy" id="229202"/>
    <lineage>
        <taxon>Eukaryota</taxon>
        <taxon>Viridiplantae</taxon>
        <taxon>Streptophyta</taxon>
        <taxon>Embryophyta</taxon>
        <taxon>Tracheophyta</taxon>
        <taxon>Spermatophyta</taxon>
        <taxon>Magnoliopsida</taxon>
        <taxon>eudicotyledons</taxon>
        <taxon>Gunneridae</taxon>
        <taxon>Pentapetalae</taxon>
        <taxon>asterids</taxon>
        <taxon>Ericales</taxon>
        <taxon>Ericaceae</taxon>
        <taxon>Vaccinioideae</taxon>
        <taxon>Vaccinieae</taxon>
        <taxon>Vaccinium</taxon>
    </lineage>
</organism>
<evidence type="ECO:0000313" key="2">
    <source>
        <dbReference type="Proteomes" id="UP000828048"/>
    </source>
</evidence>
<accession>A0ACB7XIU5</accession>
<comment type="caution">
    <text evidence="1">The sequence shown here is derived from an EMBL/GenBank/DDBJ whole genome shotgun (WGS) entry which is preliminary data.</text>
</comment>
<name>A0ACB7XIU5_9ERIC</name>
<reference evidence="1 2" key="1">
    <citation type="journal article" date="2021" name="Hortic Res">
        <title>High-quality reference genome and annotation aids understanding of berry development for evergreen blueberry (Vaccinium darrowii).</title>
        <authorList>
            <person name="Yu J."/>
            <person name="Hulse-Kemp A.M."/>
            <person name="Babiker E."/>
            <person name="Staton M."/>
        </authorList>
    </citation>
    <scope>NUCLEOTIDE SEQUENCE [LARGE SCALE GENOMIC DNA]</scope>
    <source>
        <strain evidence="2">cv. NJ 8807/NJ 8810</strain>
        <tissue evidence="1">Young leaf</tissue>
    </source>
</reference>
<evidence type="ECO:0000313" key="1">
    <source>
        <dbReference type="EMBL" id="KAH7840641.1"/>
    </source>
</evidence>
<keyword evidence="2" id="KW-1185">Reference proteome</keyword>
<dbReference type="EMBL" id="CM037160">
    <property type="protein sequence ID" value="KAH7840641.1"/>
    <property type="molecule type" value="Genomic_DNA"/>
</dbReference>
<proteinExistence type="predicted"/>
<protein>
    <submittedName>
        <fullName evidence="1">Uncharacterized protein</fullName>
    </submittedName>
</protein>
<dbReference type="Proteomes" id="UP000828048">
    <property type="component" value="Chromosome 10"/>
</dbReference>